<dbReference type="OrthoDB" id="4429469at2759"/>
<evidence type="ECO:0000313" key="2">
    <source>
        <dbReference type="EMBL" id="PIG79090.1"/>
    </source>
</evidence>
<dbReference type="EMBL" id="ML737150">
    <property type="protein sequence ID" value="KAE8340176.1"/>
    <property type="molecule type" value="Genomic_DNA"/>
</dbReference>
<organism evidence="2 3">
    <name type="scientific">Aspergillus arachidicola</name>
    <dbReference type="NCBI Taxonomy" id="656916"/>
    <lineage>
        <taxon>Eukaryota</taxon>
        <taxon>Fungi</taxon>
        <taxon>Dikarya</taxon>
        <taxon>Ascomycota</taxon>
        <taxon>Pezizomycotina</taxon>
        <taxon>Eurotiomycetes</taxon>
        <taxon>Eurotiomycetidae</taxon>
        <taxon>Eurotiales</taxon>
        <taxon>Aspergillaceae</taxon>
        <taxon>Aspergillus</taxon>
        <taxon>Aspergillus subgen. Circumdati</taxon>
    </lineage>
</organism>
<reference evidence="2 3" key="1">
    <citation type="submission" date="2017-05" db="EMBL/GenBank/DDBJ databases">
        <title>Genome sequence for an aflatoxigenic pathogen of Argentinian peanut, Aspergillus arachidicola.</title>
        <authorList>
            <person name="Moore G."/>
            <person name="Beltz S.B."/>
            <person name="Mack B.M."/>
        </authorList>
    </citation>
    <scope>NUCLEOTIDE SEQUENCE [LARGE SCALE GENOMIC DNA]</scope>
    <source>
        <strain evidence="2 3">CBS 117610</strain>
    </source>
</reference>
<dbReference type="Proteomes" id="UP000325558">
    <property type="component" value="Unassembled WGS sequence"/>
</dbReference>
<name>A0A2G7FEQ6_9EURO</name>
<keyword evidence="3" id="KW-1185">Reference proteome</keyword>
<reference evidence="1" key="2">
    <citation type="submission" date="2019-04" db="EMBL/GenBank/DDBJ databases">
        <title>Friends and foes A comparative genomics study of 23 Aspergillus species from section Flavi.</title>
        <authorList>
            <consortium name="DOE Joint Genome Institute"/>
            <person name="Kjaerbolling I."/>
            <person name="Vesth T."/>
            <person name="Frisvad J.C."/>
            <person name="Nybo J.L."/>
            <person name="Theobald S."/>
            <person name="Kildgaard S."/>
            <person name="Isbrandt T."/>
            <person name="Kuo A."/>
            <person name="Sato A."/>
            <person name="Lyhne E.K."/>
            <person name="Kogle M.E."/>
            <person name="Wiebenga A."/>
            <person name="Kun R.S."/>
            <person name="Lubbers R.J."/>
            <person name="Makela M.R."/>
            <person name="Barry K."/>
            <person name="Chovatia M."/>
            <person name="Clum A."/>
            <person name="Daum C."/>
            <person name="Haridas S."/>
            <person name="He G."/>
            <person name="LaButti K."/>
            <person name="Lipzen A."/>
            <person name="Mondo S."/>
            <person name="Riley R."/>
            <person name="Salamov A."/>
            <person name="Simmons B.A."/>
            <person name="Magnuson J.K."/>
            <person name="Henrissat B."/>
            <person name="Mortensen U.H."/>
            <person name="Larsen T.O."/>
            <person name="Devries R.P."/>
            <person name="Grigoriev I.V."/>
            <person name="Machida M."/>
            <person name="Baker S.E."/>
            <person name="Andersen M.R."/>
        </authorList>
    </citation>
    <scope>NUCLEOTIDE SEQUENCE</scope>
    <source>
        <strain evidence="1">CBS 117612</strain>
    </source>
</reference>
<accession>A0A2G7FEQ6</accession>
<gene>
    <name evidence="2" type="ORF">AARAC_008022</name>
    <name evidence="1" type="ORF">BDV24DRAFT_164628</name>
</gene>
<dbReference type="Proteomes" id="UP000231358">
    <property type="component" value="Unassembled WGS sequence"/>
</dbReference>
<dbReference type="AlphaFoldDB" id="A0A2G7FEQ6"/>
<evidence type="ECO:0000313" key="3">
    <source>
        <dbReference type="Proteomes" id="UP000231358"/>
    </source>
</evidence>
<evidence type="ECO:0000313" key="1">
    <source>
        <dbReference type="EMBL" id="KAE8340176.1"/>
    </source>
</evidence>
<protein>
    <submittedName>
        <fullName evidence="2">Uncharacterized protein</fullName>
    </submittedName>
</protein>
<sequence>MVLCYQENHAKALSHSKFQYQSSPTFSSPQQFRLSQTNINLHFNNSNHNSNMQLKSLFVVMTGLMAFAAAAPTEAEARDTTNVQARKSWTAEGGCKVDWAGRCNAQCIGEGVRSHGCKKDDISSGIESSNCIIGWNICKCSC</sequence>
<dbReference type="EMBL" id="NEXV01000708">
    <property type="protein sequence ID" value="PIG79090.1"/>
    <property type="molecule type" value="Genomic_DNA"/>
</dbReference>
<proteinExistence type="predicted"/>